<comment type="caution">
    <text evidence="1">The sequence shown here is derived from an EMBL/GenBank/DDBJ whole genome shotgun (WGS) entry which is preliminary data.</text>
</comment>
<organism evidence="1 2">
    <name type="scientific">Chryseobacterium turcicum</name>
    <dbReference type="NCBI Taxonomy" id="2898076"/>
    <lineage>
        <taxon>Bacteria</taxon>
        <taxon>Pseudomonadati</taxon>
        <taxon>Bacteroidota</taxon>
        <taxon>Flavobacteriia</taxon>
        <taxon>Flavobacteriales</taxon>
        <taxon>Weeksellaceae</taxon>
        <taxon>Chryseobacterium group</taxon>
        <taxon>Chryseobacterium</taxon>
    </lineage>
</organism>
<dbReference type="RefSeq" id="WP_230670424.1">
    <property type="nucleotide sequence ID" value="NZ_JAJNAY010000001.1"/>
</dbReference>
<protein>
    <recommendedName>
        <fullName evidence="3">Metallo-beta-lactamase domain-containing protein</fullName>
    </recommendedName>
</protein>
<proteinExistence type="predicted"/>
<dbReference type="Gene3D" id="3.60.15.10">
    <property type="entry name" value="Ribonuclease Z/Hydroxyacylglutathione hydrolase-like"/>
    <property type="match status" value="1"/>
</dbReference>
<name>A0A9Q3V6K4_9FLAO</name>
<evidence type="ECO:0008006" key="3">
    <source>
        <dbReference type="Google" id="ProtNLM"/>
    </source>
</evidence>
<gene>
    <name evidence="1" type="ORF">LO744_14725</name>
</gene>
<dbReference type="EMBL" id="JAJNAY010000001">
    <property type="protein sequence ID" value="MCD1118114.1"/>
    <property type="molecule type" value="Genomic_DNA"/>
</dbReference>
<dbReference type="InterPro" id="IPR036866">
    <property type="entry name" value="RibonucZ/Hydroxyglut_hydro"/>
</dbReference>
<dbReference type="Proteomes" id="UP001108025">
    <property type="component" value="Unassembled WGS sequence"/>
</dbReference>
<accession>A0A9Q3V6K4</accession>
<keyword evidence="2" id="KW-1185">Reference proteome</keyword>
<evidence type="ECO:0000313" key="2">
    <source>
        <dbReference type="Proteomes" id="UP001108025"/>
    </source>
</evidence>
<evidence type="ECO:0000313" key="1">
    <source>
        <dbReference type="EMBL" id="MCD1118114.1"/>
    </source>
</evidence>
<sequence>MKELLYGDIKESDEIFYVGLENIEELKDDYYEIVFDGIKSDTIKFYKKSSLEESFEEIRSFLFSIEIHKDEYKEFKDFFKHEIFKSRWFSLRVSEKETRLPVSIIQDVNEDVVEKKYIVSIKQINNRNNINKVLSKYFSWNNFEKSNKEEIFNILNSMYEKKNHFNHKLNVYNVGQGSLTAVTTQDNIPIFYFDLGGGFAWNTKTYPVTLDLCFTFVKTIIISHWDGDHLETARRYLAKNSTQLKDINWITPEQNITPLYFKLAAKMRATGRLILWPKTLHGNVKTWFGELIKCTGSDKNHSGLALIVDSPNNSIKKVLNPADAAYKYIPSIKKNQFDGLLATHHGANFDDNNSPIPLCSNGNIVYSHATTKYGHPKPSAILAHDNWNWNNKLFTPNNHISFVTTNNNLDVGCGGYSCSLKIHQTF</sequence>
<reference evidence="1" key="1">
    <citation type="submission" date="2021-11" db="EMBL/GenBank/DDBJ databases">
        <title>Description of novel Chryseobacterium species.</title>
        <authorList>
            <person name="Saticioglu I.B."/>
            <person name="Ay H."/>
            <person name="Altun S."/>
            <person name="Duman M."/>
        </authorList>
    </citation>
    <scope>NUCLEOTIDE SEQUENCE</scope>
    <source>
        <strain evidence="1">C-17</strain>
    </source>
</reference>
<dbReference type="AlphaFoldDB" id="A0A9Q3V6K4"/>